<reference evidence="3" key="1">
    <citation type="submission" date="2021-01" db="EMBL/GenBank/DDBJ databases">
        <title>Whole genome shotgun sequence of Planobispora takensis NBRC 109077.</title>
        <authorList>
            <person name="Komaki H."/>
            <person name="Tamura T."/>
        </authorList>
    </citation>
    <scope>NUCLEOTIDE SEQUENCE</scope>
    <source>
        <strain evidence="3">NBRC 109077</strain>
    </source>
</reference>
<evidence type="ECO:0000313" key="4">
    <source>
        <dbReference type="Proteomes" id="UP000634476"/>
    </source>
</evidence>
<organism evidence="3 4">
    <name type="scientific">Planobispora takensis</name>
    <dbReference type="NCBI Taxonomy" id="1367882"/>
    <lineage>
        <taxon>Bacteria</taxon>
        <taxon>Bacillati</taxon>
        <taxon>Actinomycetota</taxon>
        <taxon>Actinomycetes</taxon>
        <taxon>Streptosporangiales</taxon>
        <taxon>Streptosporangiaceae</taxon>
        <taxon>Planobispora</taxon>
    </lineage>
</organism>
<proteinExistence type="predicted"/>
<feature type="region of interest" description="Disordered" evidence="2">
    <location>
        <begin position="1"/>
        <end position="36"/>
    </location>
</feature>
<accession>A0A8J3WUR1</accession>
<gene>
    <name evidence="3" type="ORF">Pta02_49890</name>
</gene>
<dbReference type="Gene3D" id="2.60.40.1240">
    <property type="match status" value="1"/>
</dbReference>
<dbReference type="InterPro" id="IPR029050">
    <property type="entry name" value="Immunoprotect_excell_Ig-like"/>
</dbReference>
<sequence length="230" mass="23981">MTPRPAEGSAPVSTLPPARPGTADRRRAPGSSPSRLRRVGAAVAGLALAAAAVALQAAAEKREDRGAPLTWTGGVGEEVASSRFTVKVKAVHGAKSIEIAQLSGDPEKATTSGIFVVVELAATSPRDPQRFGPPVLLSGDDKRYTATEKVKPSLTITEPYIQPGWWVDGVAVFDVPASALEGARIVVGLPVEIIGEVYPPEVEIDLGLDEAAARRLVSGAKDVYQMGSKK</sequence>
<keyword evidence="4" id="KW-1185">Reference proteome</keyword>
<protein>
    <recommendedName>
        <fullName evidence="5">DUF4352 domain-containing protein</fullName>
    </recommendedName>
</protein>
<dbReference type="Proteomes" id="UP000634476">
    <property type="component" value="Unassembled WGS sequence"/>
</dbReference>
<evidence type="ECO:0000313" key="3">
    <source>
        <dbReference type="EMBL" id="GII02981.1"/>
    </source>
</evidence>
<evidence type="ECO:0000256" key="2">
    <source>
        <dbReference type="SAM" id="MobiDB-lite"/>
    </source>
</evidence>
<comment type="caution">
    <text evidence="3">The sequence shown here is derived from an EMBL/GenBank/DDBJ whole genome shotgun (WGS) entry which is preliminary data.</text>
</comment>
<dbReference type="AlphaFoldDB" id="A0A8J3WUR1"/>
<dbReference type="EMBL" id="BOOK01000036">
    <property type="protein sequence ID" value="GII02981.1"/>
    <property type="molecule type" value="Genomic_DNA"/>
</dbReference>
<evidence type="ECO:0008006" key="5">
    <source>
        <dbReference type="Google" id="ProtNLM"/>
    </source>
</evidence>
<name>A0A8J3WUR1_9ACTN</name>
<evidence type="ECO:0000256" key="1">
    <source>
        <dbReference type="ARBA" id="ARBA00022729"/>
    </source>
</evidence>
<keyword evidence="1" id="KW-0732">Signal</keyword>